<sequence>MTKDDVAAVFAERITARLVDLKTGELMDKDPAKYNRGAGAKRSANEHHA</sequence>
<gene>
    <name evidence="2" type="ORF">IE983_11165</name>
</gene>
<reference evidence="2" key="1">
    <citation type="submission" date="2020-07" db="EMBL/GenBank/DDBJ databases">
        <title>Clinical and genomic characterization of carbapenemase-producing Enterobacterales causing secondary infections during the COVID-19 crisis at a New York City hospital.</title>
        <authorList>
            <person name="Gomez-Simmonds A."/>
            <person name="Annavajhala M.K."/>
            <person name="Uhlemann A.-C."/>
        </authorList>
    </citation>
    <scope>NUCLEOTIDE SEQUENCE</scope>
    <source>
        <strain evidence="2">NK1396</strain>
    </source>
</reference>
<dbReference type="EMBL" id="JACXTA010000001">
    <property type="protein sequence ID" value="MBD3706958.1"/>
    <property type="molecule type" value="Genomic_DNA"/>
</dbReference>
<comment type="caution">
    <text evidence="2">The sequence shown here is derived from an EMBL/GenBank/DDBJ whole genome shotgun (WGS) entry which is preliminary data.</text>
</comment>
<name>A0A927DGV5_9ENTR</name>
<feature type="region of interest" description="Disordered" evidence="1">
    <location>
        <begin position="29"/>
        <end position="49"/>
    </location>
</feature>
<evidence type="ECO:0000256" key="1">
    <source>
        <dbReference type="SAM" id="MobiDB-lite"/>
    </source>
</evidence>
<accession>A0A927DGV5</accession>
<evidence type="ECO:0000313" key="2">
    <source>
        <dbReference type="EMBL" id="MBD3706958.1"/>
    </source>
</evidence>
<evidence type="ECO:0000313" key="3">
    <source>
        <dbReference type="Proteomes" id="UP000655273"/>
    </source>
</evidence>
<protein>
    <submittedName>
        <fullName evidence="2">Uncharacterized protein</fullName>
    </submittedName>
</protein>
<dbReference type="AlphaFoldDB" id="A0A927DGV5"/>
<organism evidence="2 3">
    <name type="scientific">Enterobacter hormaechei</name>
    <dbReference type="NCBI Taxonomy" id="158836"/>
    <lineage>
        <taxon>Bacteria</taxon>
        <taxon>Pseudomonadati</taxon>
        <taxon>Pseudomonadota</taxon>
        <taxon>Gammaproteobacteria</taxon>
        <taxon>Enterobacterales</taxon>
        <taxon>Enterobacteriaceae</taxon>
        <taxon>Enterobacter</taxon>
        <taxon>Enterobacter cloacae complex</taxon>
    </lineage>
</organism>
<proteinExistence type="predicted"/>
<dbReference type="Proteomes" id="UP000655273">
    <property type="component" value="Unassembled WGS sequence"/>
</dbReference>